<gene>
    <name evidence="1" type="ORF">JEQ17_01510</name>
</gene>
<dbReference type="AlphaFoldDB" id="A0A7T7KTU6"/>
<dbReference type="EMBL" id="CP066831">
    <property type="protein sequence ID" value="QQM38286.1"/>
    <property type="molecule type" value="Genomic_DNA"/>
</dbReference>
<reference evidence="1 2" key="1">
    <citation type="submission" date="2020-12" db="EMBL/GenBank/DDBJ databases">
        <title>A novel species.</title>
        <authorList>
            <person name="Li K."/>
        </authorList>
    </citation>
    <scope>NUCLEOTIDE SEQUENCE [LARGE SCALE GENOMIC DNA]</scope>
    <source>
        <strain evidence="1 2">ZYC-3</strain>
    </source>
</reference>
<organism evidence="1 2">
    <name type="scientific">Streptomyces liliifuscus</name>
    <dbReference type="NCBI Taxonomy" id="2797636"/>
    <lineage>
        <taxon>Bacteria</taxon>
        <taxon>Bacillati</taxon>
        <taxon>Actinomycetota</taxon>
        <taxon>Actinomycetes</taxon>
        <taxon>Kitasatosporales</taxon>
        <taxon>Streptomycetaceae</taxon>
        <taxon>Streptomyces</taxon>
    </lineage>
</organism>
<keyword evidence="2" id="KW-1185">Reference proteome</keyword>
<proteinExistence type="predicted"/>
<evidence type="ECO:0000313" key="2">
    <source>
        <dbReference type="Proteomes" id="UP000595636"/>
    </source>
</evidence>
<accession>A0A7T7KTU6</accession>
<dbReference type="RefSeq" id="WP_200393455.1">
    <property type="nucleotide sequence ID" value="NZ_CP066831.1"/>
</dbReference>
<evidence type="ECO:0000313" key="1">
    <source>
        <dbReference type="EMBL" id="QQM38286.1"/>
    </source>
</evidence>
<protein>
    <submittedName>
        <fullName evidence="1">Uncharacterized protein</fullName>
    </submittedName>
</protein>
<sequence length="166" mass="18005">MPFGDFDAWRRELLWTGELVQDGDISVSDKEAGHRYDRYVALADMVDGTEGPAAVHALIASLQVEQGYGAHEAIYGALEQFPSQDLVGGTIMAAADLLNIPRDHSGQVLQLLTLLGSTDDLTTFTAACSRLEPELRAGLAALIAGHEADEWLADERSLGRLRLTRD</sequence>
<name>A0A7T7KTU6_9ACTN</name>
<dbReference type="Proteomes" id="UP000595636">
    <property type="component" value="Chromosome"/>
</dbReference>
<dbReference type="KEGG" id="slf:JEQ17_01510"/>